<dbReference type="GO" id="GO:0050839">
    <property type="term" value="F:cell adhesion molecule binding"/>
    <property type="evidence" value="ECO:0007669"/>
    <property type="project" value="TreeGrafter"/>
</dbReference>
<dbReference type="InterPro" id="IPR013162">
    <property type="entry name" value="CD80_C2-set"/>
</dbReference>
<dbReference type="STRING" id="8078.ENSFHEP00000028006"/>
<comment type="subcellular location">
    <subcellularLocation>
        <location evidence="1">Membrane</location>
        <topology evidence="1">Single-pass type I membrane protein</topology>
    </subcellularLocation>
</comment>
<organism evidence="11 12">
    <name type="scientific">Fundulus heteroclitus</name>
    <name type="common">Killifish</name>
    <name type="synonym">Mummichog</name>
    <dbReference type="NCBI Taxonomy" id="8078"/>
    <lineage>
        <taxon>Eukaryota</taxon>
        <taxon>Metazoa</taxon>
        <taxon>Chordata</taxon>
        <taxon>Craniata</taxon>
        <taxon>Vertebrata</taxon>
        <taxon>Euteleostomi</taxon>
        <taxon>Actinopterygii</taxon>
        <taxon>Neopterygii</taxon>
        <taxon>Teleostei</taxon>
        <taxon>Neoteleostei</taxon>
        <taxon>Acanthomorphata</taxon>
        <taxon>Ovalentaria</taxon>
        <taxon>Atherinomorphae</taxon>
        <taxon>Cyprinodontiformes</taxon>
        <taxon>Fundulidae</taxon>
        <taxon>Fundulus</taxon>
    </lineage>
</organism>
<feature type="domain" description="Ig-like" evidence="10">
    <location>
        <begin position="143"/>
        <end position="246"/>
    </location>
</feature>
<evidence type="ECO:0000256" key="8">
    <source>
        <dbReference type="SAM" id="Phobius"/>
    </source>
</evidence>
<feature type="signal peptide" evidence="9">
    <location>
        <begin position="1"/>
        <end position="25"/>
    </location>
</feature>
<feature type="domain" description="Ig-like" evidence="10">
    <location>
        <begin position="436"/>
        <end position="517"/>
    </location>
</feature>
<dbReference type="PANTHER" id="PTHR11640">
    <property type="entry name" value="NEPHRIN"/>
    <property type="match status" value="1"/>
</dbReference>
<evidence type="ECO:0000256" key="2">
    <source>
        <dbReference type="ARBA" id="ARBA00022692"/>
    </source>
</evidence>
<evidence type="ECO:0000313" key="12">
    <source>
        <dbReference type="Proteomes" id="UP000265000"/>
    </source>
</evidence>
<dbReference type="InterPro" id="IPR036179">
    <property type="entry name" value="Ig-like_dom_sf"/>
</dbReference>
<feature type="transmembrane region" description="Helical" evidence="8">
    <location>
        <begin position="532"/>
        <end position="554"/>
    </location>
</feature>
<dbReference type="AlphaFoldDB" id="A0A3Q2QKT2"/>
<feature type="chain" id="PRO_5018651516" evidence="9">
    <location>
        <begin position="26"/>
        <end position="601"/>
    </location>
</feature>
<feature type="domain" description="Ig-like" evidence="10">
    <location>
        <begin position="259"/>
        <end position="345"/>
    </location>
</feature>
<dbReference type="Pfam" id="PF08205">
    <property type="entry name" value="C2-set_2"/>
    <property type="match status" value="1"/>
</dbReference>
<evidence type="ECO:0000256" key="9">
    <source>
        <dbReference type="SAM" id="SignalP"/>
    </source>
</evidence>
<dbReference type="SUPFAM" id="SSF48726">
    <property type="entry name" value="Immunoglobulin"/>
    <property type="match status" value="5"/>
</dbReference>
<keyword evidence="3 8" id="KW-1133">Transmembrane helix</keyword>
<dbReference type="InterPro" id="IPR013106">
    <property type="entry name" value="Ig_V-set"/>
</dbReference>
<dbReference type="InterPro" id="IPR003599">
    <property type="entry name" value="Ig_sub"/>
</dbReference>
<evidence type="ECO:0000259" key="10">
    <source>
        <dbReference type="PROSITE" id="PS50835"/>
    </source>
</evidence>
<evidence type="ECO:0000256" key="7">
    <source>
        <dbReference type="ARBA" id="ARBA00023319"/>
    </source>
</evidence>
<dbReference type="Ensembl" id="ENSFHET00000017246.1">
    <property type="protein sequence ID" value="ENSFHEP00000028006.1"/>
    <property type="gene ID" value="ENSFHEG00000011827.1"/>
</dbReference>
<dbReference type="Pfam" id="PF13927">
    <property type="entry name" value="Ig_3"/>
    <property type="match status" value="3"/>
</dbReference>
<keyword evidence="5" id="KW-1015">Disulfide bond</keyword>
<evidence type="ECO:0000256" key="4">
    <source>
        <dbReference type="ARBA" id="ARBA00023136"/>
    </source>
</evidence>
<dbReference type="PANTHER" id="PTHR11640:SF162">
    <property type="entry name" value="BASAL CELL ADHESION MOLECULE ISOFORM X1-RELATED"/>
    <property type="match status" value="1"/>
</dbReference>
<dbReference type="SMART" id="SM00408">
    <property type="entry name" value="IGc2"/>
    <property type="match status" value="3"/>
</dbReference>
<dbReference type="CDD" id="cd00099">
    <property type="entry name" value="IgV"/>
    <property type="match status" value="1"/>
</dbReference>
<dbReference type="Gene3D" id="2.60.40.10">
    <property type="entry name" value="Immunoglobulins"/>
    <property type="match status" value="5"/>
</dbReference>
<dbReference type="Proteomes" id="UP000265000">
    <property type="component" value="Unplaced"/>
</dbReference>
<dbReference type="CTD" id="4059"/>
<keyword evidence="2 8" id="KW-0812">Transmembrane</keyword>
<dbReference type="GO" id="GO:0005886">
    <property type="term" value="C:plasma membrane"/>
    <property type="evidence" value="ECO:0007669"/>
    <property type="project" value="TreeGrafter"/>
</dbReference>
<dbReference type="GO" id="GO:0098609">
    <property type="term" value="P:cell-cell adhesion"/>
    <property type="evidence" value="ECO:0007669"/>
    <property type="project" value="TreeGrafter"/>
</dbReference>
<reference evidence="11" key="2">
    <citation type="submission" date="2025-09" db="UniProtKB">
        <authorList>
            <consortium name="Ensembl"/>
        </authorList>
    </citation>
    <scope>IDENTIFICATION</scope>
</reference>
<evidence type="ECO:0000256" key="3">
    <source>
        <dbReference type="ARBA" id="ARBA00022989"/>
    </source>
</evidence>
<keyword evidence="4 8" id="KW-0472">Membrane</keyword>
<dbReference type="Pfam" id="PF07686">
    <property type="entry name" value="V-set"/>
    <property type="match status" value="1"/>
</dbReference>
<keyword evidence="9" id="KW-0732">Signal</keyword>
<dbReference type="GO" id="GO:0005911">
    <property type="term" value="C:cell-cell junction"/>
    <property type="evidence" value="ECO:0007669"/>
    <property type="project" value="TreeGrafter"/>
</dbReference>
<dbReference type="PROSITE" id="PS50835">
    <property type="entry name" value="IG_LIKE"/>
    <property type="match status" value="5"/>
</dbReference>
<dbReference type="InterPro" id="IPR013783">
    <property type="entry name" value="Ig-like_fold"/>
</dbReference>
<dbReference type="OrthoDB" id="10010939at2759"/>
<dbReference type="InterPro" id="IPR007110">
    <property type="entry name" value="Ig-like_dom"/>
</dbReference>
<evidence type="ECO:0000256" key="5">
    <source>
        <dbReference type="ARBA" id="ARBA00023157"/>
    </source>
</evidence>
<keyword evidence="12" id="KW-1185">Reference proteome</keyword>
<protein>
    <submittedName>
        <fullName evidence="11">Basal cell adhesion molecule (Lutheran blood group)</fullName>
    </submittedName>
</protein>
<dbReference type="InterPro" id="IPR051275">
    <property type="entry name" value="Cell_adhesion_signaling"/>
</dbReference>
<dbReference type="GeneID" id="105939531"/>
<evidence type="ECO:0000256" key="1">
    <source>
        <dbReference type="ARBA" id="ARBA00004479"/>
    </source>
</evidence>
<evidence type="ECO:0000313" key="11">
    <source>
        <dbReference type="Ensembl" id="ENSFHEP00000028006.1"/>
    </source>
</evidence>
<feature type="domain" description="Ig-like" evidence="10">
    <location>
        <begin position="25"/>
        <end position="135"/>
    </location>
</feature>
<keyword evidence="6" id="KW-0325">Glycoprotein</keyword>
<dbReference type="SMART" id="SM00409">
    <property type="entry name" value="IG"/>
    <property type="match status" value="4"/>
</dbReference>
<reference evidence="11" key="1">
    <citation type="submission" date="2025-08" db="UniProtKB">
        <authorList>
            <consortium name="Ensembl"/>
        </authorList>
    </citation>
    <scope>IDENTIFICATION</scope>
</reference>
<dbReference type="GeneTree" id="ENSGT00940000161038"/>
<accession>A0A3Q2QKT2</accession>
<dbReference type="InterPro" id="IPR003598">
    <property type="entry name" value="Ig_sub2"/>
</dbReference>
<name>A0A3Q2QKT2_FUNHE</name>
<proteinExistence type="predicted"/>
<keyword evidence="7" id="KW-0393">Immunoglobulin domain</keyword>
<evidence type="ECO:0000256" key="6">
    <source>
        <dbReference type="ARBA" id="ARBA00023180"/>
    </source>
</evidence>
<feature type="domain" description="Ig-like" evidence="10">
    <location>
        <begin position="350"/>
        <end position="429"/>
    </location>
</feature>
<sequence>MAGITLGRTLLLCTLLLWGFQVCCGAITVKVSPKVEVNRGDTAKLPCEYSGTSLDDIVVTWYITEEESDQRKRVAYRKTSGHHESDPESPLFGQVSISEDFTLTVTSVKPSNQLTFYCEVTAGKDGSGEASTKLEVFVAPQKPEIKKPSSQAISVGASSSSEIGTCTTMNGFPAPRIIWFKDNMPLPEVKDKKENTYMVPSTVKEASGLFTIKSVLYMKPTKADKDSLFHCTVEYSLAGEQNKNIQMKSEPMKIELHYPFEHVMFDLLNATDVKEGDDVTLKCATDGNPQPFFDFYKQVQNEAKKMEGAEGLLTLKSVKRTDSGNYTCIATDFELDEKSAYKILVVNYIDQMSVTPADPKSVKLGDKVEWQCKTKASKPHTVQWKKGSTVLSQDGTLSIESVTYENAGEYVCVGAVSDVPGLTAQASVNLTVTGQPQIENPAFGEVTKEGEEVTLKCSAYGYPSPKFTWKPSAKETISREDNKIVSTATFEATADIMAKGVTCEVSNEYGTDSKTLFVKVKRADKQQGGPSAVVVAVVVCVLLLLLLVSLIYFLSKKTTMCSKKDKQEPASSNVNDIVVEMKSDKANEEAGLLNKKVSTEQ</sequence>